<dbReference type="AlphaFoldDB" id="A0A5B7JIA6"/>
<dbReference type="EMBL" id="VSRR010111597">
    <property type="protein sequence ID" value="MPC97821.1"/>
    <property type="molecule type" value="Genomic_DNA"/>
</dbReference>
<name>A0A5B7JIA6_PORTR</name>
<reference evidence="1 2" key="1">
    <citation type="submission" date="2019-05" db="EMBL/GenBank/DDBJ databases">
        <title>Another draft genome of Portunus trituberculatus and its Hox gene families provides insights of decapod evolution.</title>
        <authorList>
            <person name="Jeong J.-H."/>
            <person name="Song I."/>
            <person name="Kim S."/>
            <person name="Choi T."/>
            <person name="Kim D."/>
            <person name="Ryu S."/>
            <person name="Kim W."/>
        </authorList>
    </citation>
    <scope>NUCLEOTIDE SEQUENCE [LARGE SCALE GENOMIC DNA]</scope>
    <source>
        <tissue evidence="1">Muscle</tissue>
    </source>
</reference>
<comment type="caution">
    <text evidence="1">The sequence shown here is derived from an EMBL/GenBank/DDBJ whole genome shotgun (WGS) entry which is preliminary data.</text>
</comment>
<keyword evidence="2" id="KW-1185">Reference proteome</keyword>
<gene>
    <name evidence="1" type="ORF">E2C01_093156</name>
</gene>
<evidence type="ECO:0000313" key="2">
    <source>
        <dbReference type="Proteomes" id="UP000324222"/>
    </source>
</evidence>
<protein>
    <submittedName>
        <fullName evidence="1">Uncharacterized protein</fullName>
    </submittedName>
</protein>
<accession>A0A5B7JIA6</accession>
<organism evidence="1 2">
    <name type="scientific">Portunus trituberculatus</name>
    <name type="common">Swimming crab</name>
    <name type="synonym">Neptunus trituberculatus</name>
    <dbReference type="NCBI Taxonomy" id="210409"/>
    <lineage>
        <taxon>Eukaryota</taxon>
        <taxon>Metazoa</taxon>
        <taxon>Ecdysozoa</taxon>
        <taxon>Arthropoda</taxon>
        <taxon>Crustacea</taxon>
        <taxon>Multicrustacea</taxon>
        <taxon>Malacostraca</taxon>
        <taxon>Eumalacostraca</taxon>
        <taxon>Eucarida</taxon>
        <taxon>Decapoda</taxon>
        <taxon>Pleocyemata</taxon>
        <taxon>Brachyura</taxon>
        <taxon>Eubrachyura</taxon>
        <taxon>Portunoidea</taxon>
        <taxon>Portunidae</taxon>
        <taxon>Portuninae</taxon>
        <taxon>Portunus</taxon>
    </lineage>
</organism>
<dbReference type="Proteomes" id="UP000324222">
    <property type="component" value="Unassembled WGS sequence"/>
</dbReference>
<proteinExistence type="predicted"/>
<sequence>MKPCDVTASFLLPPAYRPAKFLQP</sequence>
<evidence type="ECO:0000313" key="1">
    <source>
        <dbReference type="EMBL" id="MPC97821.1"/>
    </source>
</evidence>